<dbReference type="KEGG" id="aoz:HUE56_08530"/>
<dbReference type="AlphaFoldDB" id="A0A6N1AHM8"/>
<dbReference type="RefSeq" id="WP_174757149.1">
    <property type="nucleotide sequence ID" value="NZ_BSOV01000013.1"/>
</dbReference>
<reference evidence="1 2" key="1">
    <citation type="submission" date="2020-06" db="EMBL/GenBank/DDBJ databases">
        <title>Complete genome of Azosprillum oryzae KACC14407.</title>
        <authorList>
            <person name="Kim M."/>
            <person name="Park Y.-J."/>
            <person name="Shin J.-H."/>
        </authorList>
    </citation>
    <scope>NUCLEOTIDE SEQUENCE [LARGE SCALE GENOMIC DNA]</scope>
    <source>
        <strain evidence="1 2">KACC 14407</strain>
        <plasmid evidence="1 2">unnamed4</plasmid>
    </source>
</reference>
<geneLocation type="plasmid" evidence="1 2">
    <name>unnamed4</name>
</geneLocation>
<protein>
    <submittedName>
        <fullName evidence="1">Uncharacterized protein</fullName>
    </submittedName>
</protein>
<evidence type="ECO:0000313" key="1">
    <source>
        <dbReference type="EMBL" id="QKS50568.1"/>
    </source>
</evidence>
<sequence>MKREVVFKDKIHSLTILPARIERRVKNGGTDVVAEIDAFPGEQVVQKVIRRLCR</sequence>
<keyword evidence="2" id="KW-1185">Reference proteome</keyword>
<evidence type="ECO:0000313" key="2">
    <source>
        <dbReference type="Proteomes" id="UP000509702"/>
    </source>
</evidence>
<organism evidence="1 2">
    <name type="scientific">Azospirillum oryzae</name>
    <dbReference type="NCBI Taxonomy" id="286727"/>
    <lineage>
        <taxon>Bacteria</taxon>
        <taxon>Pseudomonadati</taxon>
        <taxon>Pseudomonadota</taxon>
        <taxon>Alphaproteobacteria</taxon>
        <taxon>Rhodospirillales</taxon>
        <taxon>Azospirillaceae</taxon>
        <taxon>Azospirillum</taxon>
    </lineage>
</organism>
<name>A0A6N1AHM8_9PROT</name>
<gene>
    <name evidence="1" type="ORF">HUE56_08530</name>
</gene>
<dbReference type="EMBL" id="CP054618">
    <property type="protein sequence ID" value="QKS50568.1"/>
    <property type="molecule type" value="Genomic_DNA"/>
</dbReference>
<keyword evidence="1" id="KW-0614">Plasmid</keyword>
<dbReference type="Proteomes" id="UP000509702">
    <property type="component" value="Plasmid unnamed4"/>
</dbReference>
<proteinExistence type="predicted"/>
<accession>A0A6N1AHM8</accession>